<evidence type="ECO:0000256" key="1">
    <source>
        <dbReference type="SAM" id="Phobius"/>
    </source>
</evidence>
<dbReference type="RefSeq" id="WP_074795334.1">
    <property type="nucleotide sequence ID" value="NZ_FOAD01000007.1"/>
</dbReference>
<proteinExistence type="predicted"/>
<gene>
    <name evidence="2" type="ORF">SAMN04488691_10764</name>
</gene>
<feature type="transmembrane region" description="Helical" evidence="1">
    <location>
        <begin position="29"/>
        <end position="49"/>
    </location>
</feature>
<dbReference type="EMBL" id="FOAD01000007">
    <property type="protein sequence ID" value="SEL71468.1"/>
    <property type="molecule type" value="Genomic_DNA"/>
</dbReference>
<reference evidence="2 3" key="1">
    <citation type="submission" date="2016-10" db="EMBL/GenBank/DDBJ databases">
        <authorList>
            <person name="de Groot N.N."/>
        </authorList>
    </citation>
    <scope>NUCLEOTIDE SEQUENCE [LARGE SCALE GENOMIC DNA]</scope>
    <source>
        <strain evidence="2 3">CDM_5</strain>
    </source>
</reference>
<dbReference type="AlphaFoldDB" id="A0A1H7SGC2"/>
<name>A0A1H7SGC2_HALLR</name>
<keyword evidence="1" id="KW-0472">Membrane</keyword>
<evidence type="ECO:0000313" key="2">
    <source>
        <dbReference type="EMBL" id="SEL71468.1"/>
    </source>
</evidence>
<feature type="transmembrane region" description="Helical" evidence="1">
    <location>
        <begin position="85"/>
        <end position="107"/>
    </location>
</feature>
<protein>
    <submittedName>
        <fullName evidence="2">Uncharacterized protein</fullName>
    </submittedName>
</protein>
<evidence type="ECO:0000313" key="3">
    <source>
        <dbReference type="Proteomes" id="UP000183894"/>
    </source>
</evidence>
<accession>A0A1H7SGC2</accession>
<keyword evidence="1" id="KW-1133">Transmembrane helix</keyword>
<sequence>MSTDEYRRGRAVEREREKNQRAVHGRYRGVLPVIYGIGLVIFVVVSLFMGPEPAFAVYLVTHLFYAGLVRADIKSLRSQGLDWGFSRHVWFGAAFALPFVAPAYYLYSRRVIRRENESRDVAE</sequence>
<dbReference type="OrthoDB" id="286051at2157"/>
<dbReference type="Proteomes" id="UP000183894">
    <property type="component" value="Unassembled WGS sequence"/>
</dbReference>
<organism evidence="2 3">
    <name type="scientific">Haloferax larsenii</name>
    <dbReference type="NCBI Taxonomy" id="302484"/>
    <lineage>
        <taxon>Archaea</taxon>
        <taxon>Methanobacteriati</taxon>
        <taxon>Methanobacteriota</taxon>
        <taxon>Stenosarchaea group</taxon>
        <taxon>Halobacteria</taxon>
        <taxon>Halobacteriales</taxon>
        <taxon>Haloferacaceae</taxon>
        <taxon>Haloferax</taxon>
    </lineage>
</organism>
<keyword evidence="1" id="KW-0812">Transmembrane</keyword>